<dbReference type="EMBL" id="QRDQ01000007">
    <property type="protein sequence ID" value="RED27112.1"/>
    <property type="molecule type" value="Genomic_DNA"/>
</dbReference>
<comment type="caution">
    <text evidence="2">The sequence shown here is derived from an EMBL/GenBank/DDBJ whole genome shotgun (WGS) entry which is preliminary data.</text>
</comment>
<evidence type="ECO:0000313" key="3">
    <source>
        <dbReference type="Proteomes" id="UP000257004"/>
    </source>
</evidence>
<keyword evidence="1" id="KW-0472">Membrane</keyword>
<evidence type="ECO:0000256" key="1">
    <source>
        <dbReference type="SAM" id="Phobius"/>
    </source>
</evidence>
<evidence type="ECO:0000313" key="2">
    <source>
        <dbReference type="EMBL" id="RED27112.1"/>
    </source>
</evidence>
<sequence>MFFTAFSDTIPNLAQKNVMKIIKKIVLVFVAVFIMASVGGYLYFDRKFTPPENYLKVSGMTKKLPFKWASDEENSYAAMLLPIRIKGIDKTFYMQLDSGSQSTVFYKKSLESIQKKFPKQLNFNESLNEISLVFNLKDMTVSSESFELLDYGNNVDFETPNTENIIGTIGTDLFEKRKVEIDFKNKRISLLEKIDDKGFSIFEFKKRKIIFPMIIDNQKMKLLYDSGTSGYELIVNKEKWILYKSKKDKIKKENGNSWGTVLSVFTAPATKNIEFGNLKLQLSEITYIEGTSELQKMLMKRSGMQGMMGNKLLLNHKLILDCKNEKFKIEN</sequence>
<dbReference type="Proteomes" id="UP000257004">
    <property type="component" value="Unassembled WGS sequence"/>
</dbReference>
<accession>A0A3D9G3E6</accession>
<keyword evidence="1" id="KW-1133">Transmembrane helix</keyword>
<dbReference type="Gene3D" id="2.40.70.10">
    <property type="entry name" value="Acid Proteases"/>
    <property type="match status" value="1"/>
</dbReference>
<organism evidence="2 3">
    <name type="scientific">Flavobacterium cutihirudinis</name>
    <dbReference type="NCBI Taxonomy" id="1265740"/>
    <lineage>
        <taxon>Bacteria</taxon>
        <taxon>Pseudomonadati</taxon>
        <taxon>Bacteroidota</taxon>
        <taxon>Flavobacteriia</taxon>
        <taxon>Flavobacteriales</taxon>
        <taxon>Flavobacteriaceae</taxon>
        <taxon>Flavobacterium</taxon>
    </lineage>
</organism>
<dbReference type="AlphaFoldDB" id="A0A3D9G3E6"/>
<protein>
    <recommendedName>
        <fullName evidence="4">Aspartyl protease</fullName>
    </recommendedName>
</protein>
<evidence type="ECO:0008006" key="4">
    <source>
        <dbReference type="Google" id="ProtNLM"/>
    </source>
</evidence>
<gene>
    <name evidence="2" type="ORF">BD847_1045</name>
</gene>
<keyword evidence="3" id="KW-1185">Reference proteome</keyword>
<feature type="transmembrane region" description="Helical" evidence="1">
    <location>
        <begin position="25"/>
        <end position="44"/>
    </location>
</feature>
<keyword evidence="1" id="KW-0812">Transmembrane</keyword>
<reference evidence="2 3" key="1">
    <citation type="submission" date="2018-07" db="EMBL/GenBank/DDBJ databases">
        <title>Genomic Encyclopedia of Archaeal and Bacterial Type Strains, Phase II (KMG-II): from individual species to whole genera.</title>
        <authorList>
            <person name="Goeker M."/>
        </authorList>
    </citation>
    <scope>NUCLEOTIDE SEQUENCE [LARGE SCALE GENOMIC DNA]</scope>
    <source>
        <strain evidence="2 3">DSM 25795</strain>
    </source>
</reference>
<proteinExistence type="predicted"/>
<name>A0A3D9G3E6_9FLAO</name>
<dbReference type="InterPro" id="IPR021109">
    <property type="entry name" value="Peptidase_aspartic_dom_sf"/>
</dbReference>